<sequence>MSSIPVEDGGMPVAWVRLMRVQLLQRQRLEAALLRDHDLTLAAYDVLLQLSWAADGRLRPVDIARRMVVAQSGITRLLGSLERRGLVRREAGEADGRVRAAVLTEDGWRVLAAAAASHVRNVDAAFTQHLSASELDQLAGLLARLPGGDVEITGPHPVAGRETPGLRSGAEAPTER</sequence>
<comment type="caution">
    <text evidence="3">The sequence shown here is derived from an EMBL/GenBank/DDBJ whole genome shotgun (WGS) entry which is preliminary data.</text>
</comment>
<dbReference type="PROSITE" id="PS50995">
    <property type="entry name" value="HTH_MARR_2"/>
    <property type="match status" value="1"/>
</dbReference>
<evidence type="ECO:0000313" key="3">
    <source>
        <dbReference type="EMBL" id="MDX8153181.1"/>
    </source>
</evidence>
<evidence type="ECO:0000256" key="1">
    <source>
        <dbReference type="SAM" id="MobiDB-lite"/>
    </source>
</evidence>
<dbReference type="InterPro" id="IPR036390">
    <property type="entry name" value="WH_DNA-bd_sf"/>
</dbReference>
<feature type="domain" description="HTH marR-type" evidence="2">
    <location>
        <begin position="1"/>
        <end position="147"/>
    </location>
</feature>
<accession>A0ABU4VQH4</accession>
<dbReference type="InterPro" id="IPR039422">
    <property type="entry name" value="MarR/SlyA-like"/>
</dbReference>
<keyword evidence="4" id="KW-1185">Reference proteome</keyword>
<dbReference type="PANTHER" id="PTHR33164:SF99">
    <property type="entry name" value="MARR FAMILY REGULATORY PROTEIN"/>
    <property type="match status" value="1"/>
</dbReference>
<reference evidence="3 4" key="1">
    <citation type="submission" date="2023-11" db="EMBL/GenBank/DDBJ databases">
        <authorList>
            <person name="Xu M."/>
            <person name="Jiang T."/>
        </authorList>
    </citation>
    <scope>NUCLEOTIDE SEQUENCE [LARGE SCALE GENOMIC DNA]</scope>
    <source>
        <strain evidence="3 4">SD</strain>
    </source>
</reference>
<name>A0ABU4VQH4_9ACTN</name>
<dbReference type="RefSeq" id="WP_319955332.1">
    <property type="nucleotide sequence ID" value="NZ_JAXAVX010000011.1"/>
</dbReference>
<dbReference type="Proteomes" id="UP001277761">
    <property type="component" value="Unassembled WGS sequence"/>
</dbReference>
<dbReference type="PANTHER" id="PTHR33164">
    <property type="entry name" value="TRANSCRIPTIONAL REGULATOR, MARR FAMILY"/>
    <property type="match status" value="1"/>
</dbReference>
<dbReference type="Gene3D" id="1.10.10.10">
    <property type="entry name" value="Winged helix-like DNA-binding domain superfamily/Winged helix DNA-binding domain"/>
    <property type="match status" value="1"/>
</dbReference>
<dbReference type="Pfam" id="PF12802">
    <property type="entry name" value="MarR_2"/>
    <property type="match status" value="1"/>
</dbReference>
<dbReference type="SUPFAM" id="SSF46785">
    <property type="entry name" value="Winged helix' DNA-binding domain"/>
    <property type="match status" value="1"/>
</dbReference>
<dbReference type="EMBL" id="JAXAVX010000011">
    <property type="protein sequence ID" value="MDX8153181.1"/>
    <property type="molecule type" value="Genomic_DNA"/>
</dbReference>
<feature type="region of interest" description="Disordered" evidence="1">
    <location>
        <begin position="153"/>
        <end position="176"/>
    </location>
</feature>
<evidence type="ECO:0000313" key="4">
    <source>
        <dbReference type="Proteomes" id="UP001277761"/>
    </source>
</evidence>
<dbReference type="PRINTS" id="PR00598">
    <property type="entry name" value="HTHMARR"/>
</dbReference>
<organism evidence="3 4">
    <name type="scientific">Patulibacter brassicae</name>
    <dbReference type="NCBI Taxonomy" id="1705717"/>
    <lineage>
        <taxon>Bacteria</taxon>
        <taxon>Bacillati</taxon>
        <taxon>Actinomycetota</taxon>
        <taxon>Thermoleophilia</taxon>
        <taxon>Solirubrobacterales</taxon>
        <taxon>Patulibacteraceae</taxon>
        <taxon>Patulibacter</taxon>
    </lineage>
</organism>
<dbReference type="InterPro" id="IPR000835">
    <property type="entry name" value="HTH_MarR-typ"/>
</dbReference>
<dbReference type="SMART" id="SM00347">
    <property type="entry name" value="HTH_MARR"/>
    <property type="match status" value="1"/>
</dbReference>
<dbReference type="InterPro" id="IPR036388">
    <property type="entry name" value="WH-like_DNA-bd_sf"/>
</dbReference>
<proteinExistence type="predicted"/>
<gene>
    <name evidence="3" type="ORF">SK069_16405</name>
</gene>
<protein>
    <submittedName>
        <fullName evidence="3">MarR family transcriptional regulator</fullName>
    </submittedName>
</protein>
<evidence type="ECO:0000259" key="2">
    <source>
        <dbReference type="PROSITE" id="PS50995"/>
    </source>
</evidence>